<evidence type="ECO:0000313" key="2">
    <source>
        <dbReference type="Proteomes" id="UP000008311"/>
    </source>
</evidence>
<reference evidence="2" key="1">
    <citation type="journal article" date="2010" name="Nat. Biotechnol.">
        <title>Draft genome sequence of the oilseed species Ricinus communis.</title>
        <authorList>
            <person name="Chan A.P."/>
            <person name="Crabtree J."/>
            <person name="Zhao Q."/>
            <person name="Lorenzi H."/>
            <person name="Orvis J."/>
            <person name="Puiu D."/>
            <person name="Melake-Berhan A."/>
            <person name="Jones K.M."/>
            <person name="Redman J."/>
            <person name="Chen G."/>
            <person name="Cahoon E.B."/>
            <person name="Gedil M."/>
            <person name="Stanke M."/>
            <person name="Haas B.J."/>
            <person name="Wortman J.R."/>
            <person name="Fraser-Liggett C.M."/>
            <person name="Ravel J."/>
            <person name="Rabinowicz P.D."/>
        </authorList>
    </citation>
    <scope>NUCLEOTIDE SEQUENCE [LARGE SCALE GENOMIC DNA]</scope>
    <source>
        <strain evidence="2">cv. Hale</strain>
    </source>
</reference>
<protein>
    <submittedName>
        <fullName evidence="1">Uncharacterized protein</fullName>
    </submittedName>
</protein>
<proteinExistence type="predicted"/>
<dbReference type="EMBL" id="EQ973778">
    <property type="protein sequence ID" value="EEF49234.1"/>
    <property type="molecule type" value="Genomic_DNA"/>
</dbReference>
<accession>B9RGM2</accession>
<dbReference type="InParanoid" id="B9RGM2"/>
<dbReference type="AlphaFoldDB" id="B9RGM2"/>
<name>B9RGM2_RICCO</name>
<evidence type="ECO:0000313" key="1">
    <source>
        <dbReference type="EMBL" id="EEF49234.1"/>
    </source>
</evidence>
<organism evidence="1 2">
    <name type="scientific">Ricinus communis</name>
    <name type="common">Castor bean</name>
    <dbReference type="NCBI Taxonomy" id="3988"/>
    <lineage>
        <taxon>Eukaryota</taxon>
        <taxon>Viridiplantae</taxon>
        <taxon>Streptophyta</taxon>
        <taxon>Embryophyta</taxon>
        <taxon>Tracheophyta</taxon>
        <taxon>Spermatophyta</taxon>
        <taxon>Magnoliopsida</taxon>
        <taxon>eudicotyledons</taxon>
        <taxon>Gunneridae</taxon>
        <taxon>Pentapetalae</taxon>
        <taxon>rosids</taxon>
        <taxon>fabids</taxon>
        <taxon>Malpighiales</taxon>
        <taxon>Euphorbiaceae</taxon>
        <taxon>Acalyphoideae</taxon>
        <taxon>Acalypheae</taxon>
        <taxon>Ricinus</taxon>
    </lineage>
</organism>
<sequence>MVVWKGIELEYGRNLGLVKSIDLSSKIPRSTQLQNFDWGMLDFVGSRFQKSALEKKMKLKQIIWAEAAKDFGQFVEVYCLTCLLSVLGHGRKLAICKSQIEHSQTAKNALNQRHLSIQ</sequence>
<dbReference type="Proteomes" id="UP000008311">
    <property type="component" value="Unassembled WGS sequence"/>
</dbReference>
<keyword evidence="2" id="KW-1185">Reference proteome</keyword>
<gene>
    <name evidence="1" type="ORF">RCOM_1442070</name>
</gene>